<proteinExistence type="predicted"/>
<dbReference type="OrthoDB" id="3223416at2759"/>
<dbReference type="EMBL" id="CABFNO020001404">
    <property type="protein sequence ID" value="CAG9986442.1"/>
    <property type="molecule type" value="Genomic_DNA"/>
</dbReference>
<organism evidence="1 2">
    <name type="scientific">Clonostachys byssicola</name>
    <dbReference type="NCBI Taxonomy" id="160290"/>
    <lineage>
        <taxon>Eukaryota</taxon>
        <taxon>Fungi</taxon>
        <taxon>Dikarya</taxon>
        <taxon>Ascomycota</taxon>
        <taxon>Pezizomycotina</taxon>
        <taxon>Sordariomycetes</taxon>
        <taxon>Hypocreomycetidae</taxon>
        <taxon>Hypocreales</taxon>
        <taxon>Bionectriaceae</taxon>
        <taxon>Clonostachys</taxon>
    </lineage>
</organism>
<accession>A0A9N9UCY9</accession>
<evidence type="ECO:0000313" key="1">
    <source>
        <dbReference type="EMBL" id="CAG9986442.1"/>
    </source>
</evidence>
<name>A0A9N9UCY9_9HYPO</name>
<gene>
    <name evidence="1" type="ORF">CBYS24578_00012719</name>
</gene>
<comment type="caution">
    <text evidence="1">The sequence shown here is derived from an EMBL/GenBank/DDBJ whole genome shotgun (WGS) entry which is preliminary data.</text>
</comment>
<keyword evidence="2" id="KW-1185">Reference proteome</keyword>
<protein>
    <submittedName>
        <fullName evidence="1">Uncharacterized protein</fullName>
    </submittedName>
</protein>
<dbReference type="Proteomes" id="UP000754883">
    <property type="component" value="Unassembled WGS sequence"/>
</dbReference>
<evidence type="ECO:0000313" key="2">
    <source>
        <dbReference type="Proteomes" id="UP000754883"/>
    </source>
</evidence>
<dbReference type="AlphaFoldDB" id="A0A9N9UCY9"/>
<reference evidence="1" key="1">
    <citation type="submission" date="2021-10" db="EMBL/GenBank/DDBJ databases">
        <authorList>
            <person name="Piombo E."/>
        </authorList>
    </citation>
    <scope>NUCLEOTIDE SEQUENCE</scope>
</reference>
<sequence>MTYSVAPPNYDGGLHVAPHNQFGLETLDADIMARWLIKIAGHGVVTVPSDPSQAAYIGDPESSFLFAMDTAEISDEGHRSAYPGNTQTIVMQIPTVDNMVPDHTVLHSGPCVSKDYASLRSIGF</sequence>